<evidence type="ECO:0000313" key="3">
    <source>
        <dbReference type="Proteomes" id="UP001295794"/>
    </source>
</evidence>
<feature type="non-terminal residue" evidence="2">
    <location>
        <position position="1"/>
    </location>
</feature>
<proteinExistence type="predicted"/>
<accession>A0AAD2JV50</accession>
<dbReference type="InterPro" id="IPR045338">
    <property type="entry name" value="DUF6535"/>
</dbReference>
<evidence type="ECO:0000259" key="1">
    <source>
        <dbReference type="Pfam" id="PF20153"/>
    </source>
</evidence>
<dbReference type="EMBL" id="CAVNYO010000040">
    <property type="protein sequence ID" value="CAK5263562.1"/>
    <property type="molecule type" value="Genomic_DNA"/>
</dbReference>
<name>A0AAD2JV50_9AGAR</name>
<dbReference type="AlphaFoldDB" id="A0AAD2JV50"/>
<dbReference type="Pfam" id="PF20153">
    <property type="entry name" value="DUF6535"/>
    <property type="match status" value="1"/>
</dbReference>
<gene>
    <name evidence="2" type="ORF">MYCIT1_LOCUS3025</name>
</gene>
<comment type="caution">
    <text evidence="2">The sequence shown here is derived from an EMBL/GenBank/DDBJ whole genome shotgun (WGS) entry which is preliminary data.</text>
</comment>
<dbReference type="Proteomes" id="UP001295794">
    <property type="component" value="Unassembled WGS sequence"/>
</dbReference>
<sequence length="81" mass="8315">MDGLLIFAGLFSGVITTFIIDSYKTLNPDSGSQTVVLLSQTVALLGQISLQLANMNNGTAMVDALPPAAAFSPPASSLVCN</sequence>
<feature type="domain" description="DUF6535" evidence="1">
    <location>
        <begin position="1"/>
        <end position="81"/>
    </location>
</feature>
<protein>
    <recommendedName>
        <fullName evidence="1">DUF6535 domain-containing protein</fullName>
    </recommendedName>
</protein>
<organism evidence="2 3">
    <name type="scientific">Mycena citricolor</name>
    <dbReference type="NCBI Taxonomy" id="2018698"/>
    <lineage>
        <taxon>Eukaryota</taxon>
        <taxon>Fungi</taxon>
        <taxon>Dikarya</taxon>
        <taxon>Basidiomycota</taxon>
        <taxon>Agaricomycotina</taxon>
        <taxon>Agaricomycetes</taxon>
        <taxon>Agaricomycetidae</taxon>
        <taxon>Agaricales</taxon>
        <taxon>Marasmiineae</taxon>
        <taxon>Mycenaceae</taxon>
        <taxon>Mycena</taxon>
    </lineage>
</organism>
<reference evidence="2" key="1">
    <citation type="submission" date="2023-11" db="EMBL/GenBank/DDBJ databases">
        <authorList>
            <person name="De Vega J J."/>
            <person name="De Vega J J."/>
        </authorList>
    </citation>
    <scope>NUCLEOTIDE SEQUENCE</scope>
</reference>
<evidence type="ECO:0000313" key="2">
    <source>
        <dbReference type="EMBL" id="CAK5263562.1"/>
    </source>
</evidence>
<keyword evidence="3" id="KW-1185">Reference proteome</keyword>